<dbReference type="GO" id="GO:0003677">
    <property type="term" value="F:DNA binding"/>
    <property type="evidence" value="ECO:0007669"/>
    <property type="project" value="InterPro"/>
</dbReference>
<keyword evidence="1" id="KW-0175">Coiled coil</keyword>
<sequence length="278" mass="31220">MNDSITSFVGIDVAKDSLDICILPEKTHYQVSYNEKGIKLLVSKLPDVGACLIIDVGACLIIVEATGRYEQRVVVELAAIGHFVSVANPRHVHHFGKAMGSLAKTDRIDAELIALYGQHVRPRTLAKHHEKQTELQQLETRRRQLIDLRTAENNRQELPTSKLVQKSIQKIIDMLQKQFKSIEKEIAKLLASDDIWKDKAEIIESIPGVGMVTVISLLSSLPKLGFSIARKYPHWLVWLLSIMTVVAIVESVLSGEEELQFVAICTWLLWLPDDVILS</sequence>
<proteinExistence type="predicted"/>
<dbReference type="GO" id="GO:0006313">
    <property type="term" value="P:DNA transposition"/>
    <property type="evidence" value="ECO:0007669"/>
    <property type="project" value="InterPro"/>
</dbReference>
<protein>
    <submittedName>
        <fullName evidence="3">Transposase</fullName>
    </submittedName>
</protein>
<gene>
    <name evidence="3" type="ORF">V202x_29990</name>
</gene>
<dbReference type="GO" id="GO:0004803">
    <property type="term" value="F:transposase activity"/>
    <property type="evidence" value="ECO:0007669"/>
    <property type="project" value="InterPro"/>
</dbReference>
<accession>A0A517WWH2</accession>
<dbReference type="InterPro" id="IPR002525">
    <property type="entry name" value="Transp_IS110-like_N"/>
</dbReference>
<evidence type="ECO:0000313" key="3">
    <source>
        <dbReference type="EMBL" id="QDU09623.1"/>
    </source>
</evidence>
<dbReference type="AlphaFoldDB" id="A0A517WWH2"/>
<dbReference type="EMBL" id="CP037422">
    <property type="protein sequence ID" value="QDU09623.1"/>
    <property type="molecule type" value="Genomic_DNA"/>
</dbReference>
<dbReference type="InterPro" id="IPR047650">
    <property type="entry name" value="Transpos_IS110"/>
</dbReference>
<name>A0A517WWH2_9PLAN</name>
<dbReference type="Pfam" id="PF01548">
    <property type="entry name" value="DEDD_Tnp_IS110"/>
    <property type="match status" value="1"/>
</dbReference>
<evidence type="ECO:0000259" key="2">
    <source>
        <dbReference type="Pfam" id="PF01548"/>
    </source>
</evidence>
<feature type="coiled-coil region" evidence="1">
    <location>
        <begin position="128"/>
        <end position="192"/>
    </location>
</feature>
<evidence type="ECO:0000313" key="4">
    <source>
        <dbReference type="Proteomes" id="UP000318384"/>
    </source>
</evidence>
<dbReference type="PANTHER" id="PTHR33055:SF13">
    <property type="entry name" value="TRANSPOSASE"/>
    <property type="match status" value="1"/>
</dbReference>
<dbReference type="Proteomes" id="UP000318384">
    <property type="component" value="Chromosome"/>
</dbReference>
<feature type="domain" description="Transposase IS110-like N-terminal" evidence="2">
    <location>
        <begin position="9"/>
        <end position="155"/>
    </location>
</feature>
<dbReference type="PANTHER" id="PTHR33055">
    <property type="entry name" value="TRANSPOSASE FOR INSERTION SEQUENCE ELEMENT IS1111A"/>
    <property type="match status" value="1"/>
</dbReference>
<keyword evidence="4" id="KW-1185">Reference proteome</keyword>
<organism evidence="3 4">
    <name type="scientific">Gimesia aquarii</name>
    <dbReference type="NCBI Taxonomy" id="2527964"/>
    <lineage>
        <taxon>Bacteria</taxon>
        <taxon>Pseudomonadati</taxon>
        <taxon>Planctomycetota</taxon>
        <taxon>Planctomycetia</taxon>
        <taxon>Planctomycetales</taxon>
        <taxon>Planctomycetaceae</taxon>
        <taxon>Gimesia</taxon>
    </lineage>
</organism>
<reference evidence="3 4" key="1">
    <citation type="submission" date="2019-03" db="EMBL/GenBank/DDBJ databases">
        <title>Deep-cultivation of Planctomycetes and their phenomic and genomic characterization uncovers novel biology.</title>
        <authorList>
            <person name="Wiegand S."/>
            <person name="Jogler M."/>
            <person name="Boedeker C."/>
            <person name="Pinto D."/>
            <person name="Vollmers J."/>
            <person name="Rivas-Marin E."/>
            <person name="Kohn T."/>
            <person name="Peeters S.H."/>
            <person name="Heuer A."/>
            <person name="Rast P."/>
            <person name="Oberbeckmann S."/>
            <person name="Bunk B."/>
            <person name="Jeske O."/>
            <person name="Meyerdierks A."/>
            <person name="Storesund J.E."/>
            <person name="Kallscheuer N."/>
            <person name="Luecker S."/>
            <person name="Lage O.M."/>
            <person name="Pohl T."/>
            <person name="Merkel B.J."/>
            <person name="Hornburger P."/>
            <person name="Mueller R.-W."/>
            <person name="Bruemmer F."/>
            <person name="Labrenz M."/>
            <person name="Spormann A.M."/>
            <person name="Op den Camp H."/>
            <person name="Overmann J."/>
            <person name="Amann R."/>
            <person name="Jetten M.S.M."/>
            <person name="Mascher T."/>
            <person name="Medema M.H."/>
            <person name="Devos D.P."/>
            <person name="Kaster A.-K."/>
            <person name="Ovreas L."/>
            <person name="Rohde M."/>
            <person name="Galperin M.Y."/>
            <person name="Jogler C."/>
        </authorList>
    </citation>
    <scope>NUCLEOTIDE SEQUENCE [LARGE SCALE GENOMIC DNA]</scope>
    <source>
        <strain evidence="3 4">V202</strain>
    </source>
</reference>
<evidence type="ECO:0000256" key="1">
    <source>
        <dbReference type="SAM" id="Coils"/>
    </source>
</evidence>